<name>A0ABT5BEJ6_9BACT</name>
<keyword evidence="9" id="KW-1185">Reference proteome</keyword>
<dbReference type="RefSeq" id="WP_272003368.1">
    <property type="nucleotide sequence ID" value="NZ_JAQNDN010000019.1"/>
</dbReference>
<evidence type="ECO:0000256" key="3">
    <source>
        <dbReference type="ARBA" id="ARBA00022692"/>
    </source>
</evidence>
<reference evidence="8 9" key="1">
    <citation type="submission" date="2022-11" db="EMBL/GenBank/DDBJ databases">
        <title>Minimal conservation of predation-associated metabolite biosynthetic gene clusters underscores biosynthetic potential of Myxococcota including descriptions for ten novel species: Archangium lansinium sp. nov., Myxococcus landrumus sp. nov., Nannocystis bai.</title>
        <authorList>
            <person name="Ahearne A."/>
            <person name="Stevens C."/>
            <person name="Dowd S."/>
        </authorList>
    </citation>
    <scope>NUCLEOTIDE SEQUENCE [LARGE SCALE GENOMIC DNA]</scope>
    <source>
        <strain evidence="8 9">NCELM</strain>
    </source>
</reference>
<evidence type="ECO:0000256" key="5">
    <source>
        <dbReference type="ARBA" id="ARBA00023136"/>
    </source>
</evidence>
<keyword evidence="5 6" id="KW-0472">Membrane</keyword>
<dbReference type="PANTHER" id="PTHR42709:SF6">
    <property type="entry name" value="UNDECAPRENYL PHOSPHATE TRANSPORTER A"/>
    <property type="match status" value="1"/>
</dbReference>
<gene>
    <name evidence="8" type="ORF">POL58_30530</name>
</gene>
<organism evidence="8 9">
    <name type="scientific">Nannocystis radixulma</name>
    <dbReference type="NCBI Taxonomy" id="2995305"/>
    <lineage>
        <taxon>Bacteria</taxon>
        <taxon>Pseudomonadati</taxon>
        <taxon>Myxococcota</taxon>
        <taxon>Polyangia</taxon>
        <taxon>Nannocystales</taxon>
        <taxon>Nannocystaceae</taxon>
        <taxon>Nannocystis</taxon>
    </lineage>
</organism>
<protein>
    <submittedName>
        <fullName evidence="8">VTT domain-containing protein</fullName>
    </submittedName>
</protein>
<dbReference type="EMBL" id="JAQNDN010000019">
    <property type="protein sequence ID" value="MDC0672123.1"/>
    <property type="molecule type" value="Genomic_DNA"/>
</dbReference>
<keyword evidence="3 6" id="KW-0812">Transmembrane</keyword>
<evidence type="ECO:0000256" key="2">
    <source>
        <dbReference type="ARBA" id="ARBA00022475"/>
    </source>
</evidence>
<dbReference type="InterPro" id="IPR051311">
    <property type="entry name" value="DedA_domain"/>
</dbReference>
<feature type="transmembrane region" description="Helical" evidence="6">
    <location>
        <begin position="48"/>
        <end position="72"/>
    </location>
</feature>
<dbReference type="InterPro" id="IPR032816">
    <property type="entry name" value="VTT_dom"/>
</dbReference>
<dbReference type="Proteomes" id="UP001217838">
    <property type="component" value="Unassembled WGS sequence"/>
</dbReference>
<feature type="transmembrane region" description="Helical" evidence="6">
    <location>
        <begin position="138"/>
        <end position="161"/>
    </location>
</feature>
<evidence type="ECO:0000256" key="6">
    <source>
        <dbReference type="SAM" id="Phobius"/>
    </source>
</evidence>
<dbReference type="PANTHER" id="PTHR42709">
    <property type="entry name" value="ALKALINE PHOSPHATASE LIKE PROTEIN"/>
    <property type="match status" value="1"/>
</dbReference>
<comment type="subcellular location">
    <subcellularLocation>
        <location evidence="1">Cell membrane</location>
        <topology evidence="1">Multi-pass membrane protein</topology>
    </subcellularLocation>
</comment>
<evidence type="ECO:0000259" key="7">
    <source>
        <dbReference type="Pfam" id="PF09335"/>
    </source>
</evidence>
<evidence type="ECO:0000256" key="1">
    <source>
        <dbReference type="ARBA" id="ARBA00004651"/>
    </source>
</evidence>
<comment type="caution">
    <text evidence="8">The sequence shown here is derived from an EMBL/GenBank/DDBJ whole genome shotgun (WGS) entry which is preliminary data.</text>
</comment>
<evidence type="ECO:0000256" key="4">
    <source>
        <dbReference type="ARBA" id="ARBA00022989"/>
    </source>
</evidence>
<keyword evidence="2" id="KW-1003">Cell membrane</keyword>
<accession>A0ABT5BEJ6</accession>
<evidence type="ECO:0000313" key="8">
    <source>
        <dbReference type="EMBL" id="MDC0672123.1"/>
    </source>
</evidence>
<feature type="transmembrane region" description="Helical" evidence="6">
    <location>
        <begin position="173"/>
        <end position="192"/>
    </location>
</feature>
<evidence type="ECO:0000313" key="9">
    <source>
        <dbReference type="Proteomes" id="UP001217838"/>
    </source>
</evidence>
<keyword evidence="4 6" id="KW-1133">Transmembrane helix</keyword>
<feature type="domain" description="VTT" evidence="7">
    <location>
        <begin position="31"/>
        <end position="161"/>
    </location>
</feature>
<dbReference type="Pfam" id="PF09335">
    <property type="entry name" value="VTT_dom"/>
    <property type="match status" value="1"/>
</dbReference>
<sequence>MEQTGWLALLLGSGIAGIAAAAFAEKLVPVFPSYVLYVWVGMHAVPDAPRLTLTILVASVGSTLGAMCWYAIGRALGPRRTEALVVRLGSRAGLDAGRYSALAEGCRRRPFVLVLLGQVTPGVRLCVPLIAGVLELRAIPFVSATLLGNAAWNAPLIGLGYALRGYSHDPAQVGLGVVAALVVLEALLVATMRRRRRA</sequence>
<proteinExistence type="predicted"/>